<gene>
    <name evidence="2" type="primary">OSJNBa0004B24.14</name>
</gene>
<dbReference type="Proteomes" id="UP000000763">
    <property type="component" value="Chromosome 3"/>
</dbReference>
<evidence type="ECO:0000256" key="1">
    <source>
        <dbReference type="SAM" id="MobiDB-lite"/>
    </source>
</evidence>
<organism evidence="2 3">
    <name type="scientific">Oryza sativa subsp. japonica</name>
    <name type="common">Rice</name>
    <dbReference type="NCBI Taxonomy" id="39947"/>
    <lineage>
        <taxon>Eukaryota</taxon>
        <taxon>Viridiplantae</taxon>
        <taxon>Streptophyta</taxon>
        <taxon>Embryophyta</taxon>
        <taxon>Tracheophyta</taxon>
        <taxon>Spermatophyta</taxon>
        <taxon>Magnoliopsida</taxon>
        <taxon>Liliopsida</taxon>
        <taxon>Poales</taxon>
        <taxon>Poaceae</taxon>
        <taxon>BOP clade</taxon>
        <taxon>Oryzoideae</taxon>
        <taxon>Oryzeae</taxon>
        <taxon>Oryzinae</taxon>
        <taxon>Oryza</taxon>
        <taxon>Oryza sativa</taxon>
    </lineage>
</organism>
<feature type="region of interest" description="Disordered" evidence="1">
    <location>
        <begin position="1"/>
        <end position="24"/>
    </location>
</feature>
<reference evidence="3" key="2">
    <citation type="journal article" date="2008" name="Nucleic Acids Res.">
        <title>The rice annotation project database (RAP-DB): 2008 update.</title>
        <authorList>
            <consortium name="The rice annotation project (RAP)"/>
        </authorList>
    </citation>
    <scope>GENOME REANNOTATION</scope>
    <source>
        <strain evidence="3">cv. Nipponbare</strain>
    </source>
</reference>
<evidence type="ECO:0000313" key="2">
    <source>
        <dbReference type="EMBL" id="AAG59667.1"/>
    </source>
</evidence>
<accession>Q9AY91</accession>
<evidence type="ECO:0000313" key="3">
    <source>
        <dbReference type="Proteomes" id="UP000000763"/>
    </source>
</evidence>
<feature type="compositionally biased region" description="Basic residues" evidence="1">
    <location>
        <begin position="8"/>
        <end position="17"/>
    </location>
</feature>
<feature type="region of interest" description="Disordered" evidence="1">
    <location>
        <begin position="108"/>
        <end position="146"/>
    </location>
</feature>
<reference evidence="3" key="1">
    <citation type="journal article" date="2005" name="Nature">
        <title>The map-based sequence of the rice genome.</title>
        <authorList>
            <consortium name="International rice genome sequencing project (IRGSP)"/>
            <person name="Matsumoto T."/>
            <person name="Wu J."/>
            <person name="Kanamori H."/>
            <person name="Katayose Y."/>
            <person name="Fujisawa M."/>
            <person name="Namiki N."/>
            <person name="Mizuno H."/>
            <person name="Yamamoto K."/>
            <person name="Antonio B.A."/>
            <person name="Baba T."/>
            <person name="Sakata K."/>
            <person name="Nagamura Y."/>
            <person name="Aoki H."/>
            <person name="Arikawa K."/>
            <person name="Arita K."/>
            <person name="Bito T."/>
            <person name="Chiden Y."/>
            <person name="Fujitsuka N."/>
            <person name="Fukunaka R."/>
            <person name="Hamada M."/>
            <person name="Harada C."/>
            <person name="Hayashi A."/>
            <person name="Hijishita S."/>
            <person name="Honda M."/>
            <person name="Hosokawa S."/>
            <person name="Ichikawa Y."/>
            <person name="Idonuma A."/>
            <person name="Iijima M."/>
            <person name="Ikeda M."/>
            <person name="Ikeno M."/>
            <person name="Ito K."/>
            <person name="Ito S."/>
            <person name="Ito T."/>
            <person name="Ito Y."/>
            <person name="Ito Y."/>
            <person name="Iwabuchi A."/>
            <person name="Kamiya K."/>
            <person name="Karasawa W."/>
            <person name="Kurita K."/>
            <person name="Katagiri S."/>
            <person name="Kikuta A."/>
            <person name="Kobayashi H."/>
            <person name="Kobayashi N."/>
            <person name="Machita K."/>
            <person name="Maehara T."/>
            <person name="Masukawa M."/>
            <person name="Mizubayashi T."/>
            <person name="Mukai Y."/>
            <person name="Nagasaki H."/>
            <person name="Nagata Y."/>
            <person name="Naito S."/>
            <person name="Nakashima M."/>
            <person name="Nakama Y."/>
            <person name="Nakamichi Y."/>
            <person name="Nakamura M."/>
            <person name="Meguro A."/>
            <person name="Negishi M."/>
            <person name="Ohta I."/>
            <person name="Ohta T."/>
            <person name="Okamoto M."/>
            <person name="Ono N."/>
            <person name="Saji S."/>
            <person name="Sakaguchi M."/>
            <person name="Sakai K."/>
            <person name="Shibata M."/>
            <person name="Shimokawa T."/>
            <person name="Song J."/>
            <person name="Takazaki Y."/>
            <person name="Terasawa K."/>
            <person name="Tsugane M."/>
            <person name="Tsuji K."/>
            <person name="Ueda S."/>
            <person name="Waki K."/>
            <person name="Yamagata H."/>
            <person name="Yamamoto M."/>
            <person name="Yamamoto S."/>
            <person name="Yamane H."/>
            <person name="Yoshiki S."/>
            <person name="Yoshihara R."/>
            <person name="Yukawa K."/>
            <person name="Zhong H."/>
            <person name="Yano M."/>
            <person name="Yuan Q."/>
            <person name="Ouyang S."/>
            <person name="Liu J."/>
            <person name="Jones K.M."/>
            <person name="Gansberger K."/>
            <person name="Moffat K."/>
            <person name="Hill J."/>
            <person name="Bera J."/>
            <person name="Fadrosh D."/>
            <person name="Jin S."/>
            <person name="Johri S."/>
            <person name="Kim M."/>
            <person name="Overton L."/>
            <person name="Reardon M."/>
            <person name="Tsitrin T."/>
            <person name="Vuong H."/>
            <person name="Weaver B."/>
            <person name="Ciecko A."/>
            <person name="Tallon L."/>
            <person name="Jackson J."/>
            <person name="Pai G."/>
            <person name="Aken S.V."/>
            <person name="Utterback T."/>
            <person name="Reidmuller S."/>
            <person name="Feldblyum T."/>
            <person name="Hsiao J."/>
            <person name="Zismann V."/>
            <person name="Iobst S."/>
            <person name="de Vazeille A.R."/>
            <person name="Buell C.R."/>
            <person name="Ying K."/>
            <person name="Li Y."/>
            <person name="Lu T."/>
            <person name="Huang Y."/>
            <person name="Zhao Q."/>
            <person name="Feng Q."/>
            <person name="Zhang L."/>
            <person name="Zhu J."/>
            <person name="Weng Q."/>
            <person name="Mu J."/>
            <person name="Lu Y."/>
            <person name="Fan D."/>
            <person name="Liu Y."/>
            <person name="Guan J."/>
            <person name="Zhang Y."/>
            <person name="Yu S."/>
            <person name="Liu X."/>
            <person name="Zhang Y."/>
            <person name="Hong G."/>
            <person name="Han B."/>
            <person name="Choisne N."/>
            <person name="Demange N."/>
            <person name="Orjeda G."/>
            <person name="Samain S."/>
            <person name="Cattolico L."/>
            <person name="Pelletier E."/>
            <person name="Couloux A."/>
            <person name="Segurens B."/>
            <person name="Wincker P."/>
            <person name="D'Hont A."/>
            <person name="Scarpelli C."/>
            <person name="Weissenbach J."/>
            <person name="Salanoubat M."/>
            <person name="Quetier F."/>
            <person name="Yu Y."/>
            <person name="Kim H.R."/>
            <person name="Rambo T."/>
            <person name="Currie J."/>
            <person name="Collura K."/>
            <person name="Luo M."/>
            <person name="Yang T."/>
            <person name="Ammiraju J.S.S."/>
            <person name="Engler F."/>
            <person name="Soderlund C."/>
            <person name="Wing R.A."/>
            <person name="Palmer L.E."/>
            <person name="de la Bastide M."/>
            <person name="Spiegel L."/>
            <person name="Nascimento L."/>
            <person name="Zutavern T."/>
            <person name="O'Shaughnessy A."/>
            <person name="Dike S."/>
            <person name="Dedhia N."/>
            <person name="Preston R."/>
            <person name="Balija V."/>
            <person name="McCombie W.R."/>
            <person name="Chow T."/>
            <person name="Chen H."/>
            <person name="Chung M."/>
            <person name="Chen C."/>
            <person name="Shaw J."/>
            <person name="Wu H."/>
            <person name="Hsiao K."/>
            <person name="Chao Y."/>
            <person name="Chu M."/>
            <person name="Cheng C."/>
            <person name="Hour A."/>
            <person name="Lee P."/>
            <person name="Lin S."/>
            <person name="Lin Y."/>
            <person name="Liou J."/>
            <person name="Liu S."/>
            <person name="Hsing Y."/>
            <person name="Raghuvanshi S."/>
            <person name="Mohanty A."/>
            <person name="Bharti A.K."/>
            <person name="Gaur A."/>
            <person name="Gupta V."/>
            <person name="Kumar D."/>
            <person name="Ravi V."/>
            <person name="Vij S."/>
            <person name="Kapur A."/>
            <person name="Khurana P."/>
            <person name="Khurana P."/>
            <person name="Khurana J.P."/>
            <person name="Tyagi A.K."/>
            <person name="Gaikwad K."/>
            <person name="Singh A."/>
            <person name="Dalal V."/>
            <person name="Srivastava S."/>
            <person name="Dixit A."/>
            <person name="Pal A.K."/>
            <person name="Ghazi I.A."/>
            <person name="Yadav M."/>
            <person name="Pandit A."/>
            <person name="Bhargava A."/>
            <person name="Sureshbabu K."/>
            <person name="Batra K."/>
            <person name="Sharma T.R."/>
            <person name="Mohapatra T."/>
            <person name="Singh N.K."/>
            <person name="Messing J."/>
            <person name="Nelson A.B."/>
            <person name="Fuks G."/>
            <person name="Kavchok S."/>
            <person name="Keizer G."/>
            <person name="Linton E."/>
            <person name="Llaca V."/>
            <person name="Song R."/>
            <person name="Tanyolac B."/>
            <person name="Young S."/>
            <person name="Ho-Il K."/>
            <person name="Hahn J.H."/>
            <person name="Sangsakoo G."/>
            <person name="Vanavichit A."/>
            <person name="de Mattos Luiz.A.T."/>
            <person name="Zimmer P.D."/>
            <person name="Malone G."/>
            <person name="Dellagostin O."/>
            <person name="de Oliveira A.C."/>
            <person name="Bevan M."/>
            <person name="Bancroft I."/>
            <person name="Minx P."/>
            <person name="Cordum H."/>
            <person name="Wilson R."/>
            <person name="Cheng Z."/>
            <person name="Jin W."/>
            <person name="Jiang J."/>
            <person name="Leong S.A."/>
            <person name="Iwama H."/>
            <person name="Gojobori T."/>
            <person name="Itoh T."/>
            <person name="Niimura Y."/>
            <person name="Fujii Y."/>
            <person name="Habara T."/>
            <person name="Sakai H."/>
            <person name="Sato Y."/>
            <person name="Wilson G."/>
            <person name="Kumar K."/>
            <person name="McCouch S."/>
            <person name="Juretic N."/>
            <person name="Hoen D."/>
            <person name="Wright S."/>
            <person name="Bruskiewich R."/>
            <person name="Bureau T."/>
            <person name="Miyao A."/>
            <person name="Hirochika H."/>
            <person name="Nishikawa T."/>
            <person name="Kadowaki K."/>
            <person name="Sugiura M."/>
            <person name="Burr B."/>
            <person name="Sasaki T."/>
        </authorList>
    </citation>
    <scope>NUCLEOTIDE SEQUENCE [LARGE SCALE GENOMIC DNA]</scope>
    <source>
        <strain evidence="3">cv. Nipponbare</strain>
    </source>
</reference>
<sequence>MGVTPFRGGHRGRHPRNTKLGDNRTIMDSIDDNTTVADAIQGTSSSPTPMLLWTTIASPTGMPKLADVHPVMESDCSIKLGNAEVYNKERRPRPHDSWICAIPAENDHEEEAARSGTGRIRAAPVDDDEEEAAGSGAAGPSRMHAGQIRAAAAAAAGFLGF</sequence>
<dbReference type="EMBL" id="AC084319">
    <property type="protein sequence ID" value="AAG59667.1"/>
    <property type="molecule type" value="Genomic_DNA"/>
</dbReference>
<dbReference type="AlphaFoldDB" id="Q9AY91"/>
<protein>
    <submittedName>
        <fullName evidence="2">Uncharacterized protein</fullName>
    </submittedName>
</protein>
<name>Q9AY91_ORYSJ</name>
<proteinExistence type="predicted"/>